<keyword evidence="2" id="KW-0677">Repeat</keyword>
<dbReference type="AlphaFoldDB" id="A0A3N2BYN0"/>
<dbReference type="Pfam" id="PF12799">
    <property type="entry name" value="LRR_4"/>
    <property type="match status" value="2"/>
</dbReference>
<name>A0A3N2BYN0_9MICO</name>
<evidence type="ECO:0000256" key="3">
    <source>
        <dbReference type="SAM" id="MobiDB-lite"/>
    </source>
</evidence>
<reference evidence="6 7" key="1">
    <citation type="submission" date="2018-11" db="EMBL/GenBank/DDBJ databases">
        <title>Sequencing the genomes of 1000 actinobacteria strains.</title>
        <authorList>
            <person name="Klenk H.-P."/>
        </authorList>
    </citation>
    <scope>NUCLEOTIDE SEQUENCE [LARGE SCALE GENOMIC DNA]</scope>
    <source>
        <strain evidence="6 7">DSM 14012</strain>
    </source>
</reference>
<dbReference type="Proteomes" id="UP000266915">
    <property type="component" value="Unassembled WGS sequence"/>
</dbReference>
<gene>
    <name evidence="6" type="ORF">EDD42_0201</name>
</gene>
<dbReference type="Gene3D" id="3.80.10.10">
    <property type="entry name" value="Ribonuclease Inhibitor"/>
    <property type="match status" value="1"/>
</dbReference>
<feature type="domain" description="DUF7507" evidence="5">
    <location>
        <begin position="434"/>
        <end position="537"/>
    </location>
</feature>
<evidence type="ECO:0000256" key="2">
    <source>
        <dbReference type="ARBA" id="ARBA00022737"/>
    </source>
</evidence>
<dbReference type="RefSeq" id="WP_085514325.1">
    <property type="nucleotide sequence ID" value="NZ_FXAP01000008.1"/>
</dbReference>
<evidence type="ECO:0000259" key="5">
    <source>
        <dbReference type="Pfam" id="PF24346"/>
    </source>
</evidence>
<feature type="compositionally biased region" description="Pro residues" evidence="3">
    <location>
        <begin position="670"/>
        <end position="688"/>
    </location>
</feature>
<dbReference type="EMBL" id="RKHL01000001">
    <property type="protein sequence ID" value="ROR80164.1"/>
    <property type="molecule type" value="Genomic_DNA"/>
</dbReference>
<feature type="transmembrane region" description="Helical" evidence="4">
    <location>
        <begin position="21"/>
        <end position="42"/>
    </location>
</feature>
<feature type="transmembrane region" description="Helical" evidence="4">
    <location>
        <begin position="715"/>
        <end position="734"/>
    </location>
</feature>
<dbReference type="SMART" id="SM00365">
    <property type="entry name" value="LRR_SD22"/>
    <property type="match status" value="6"/>
</dbReference>
<dbReference type="PANTHER" id="PTHR46652:SF3">
    <property type="entry name" value="LEUCINE-RICH REPEAT-CONTAINING PROTEIN 9"/>
    <property type="match status" value="1"/>
</dbReference>
<dbReference type="InterPro" id="IPR050836">
    <property type="entry name" value="SDS22/Internalin_LRR"/>
</dbReference>
<proteinExistence type="predicted"/>
<evidence type="ECO:0000256" key="4">
    <source>
        <dbReference type="SAM" id="Phobius"/>
    </source>
</evidence>
<dbReference type="PANTHER" id="PTHR46652">
    <property type="entry name" value="LEUCINE-RICH REPEAT AND IQ DOMAIN-CONTAINING PROTEIN 1-RELATED"/>
    <property type="match status" value="1"/>
</dbReference>
<organism evidence="6 7">
    <name type="scientific">Plantibacter flavus</name>
    <dbReference type="NCBI Taxonomy" id="150123"/>
    <lineage>
        <taxon>Bacteria</taxon>
        <taxon>Bacillati</taxon>
        <taxon>Actinomycetota</taxon>
        <taxon>Actinomycetes</taxon>
        <taxon>Micrococcales</taxon>
        <taxon>Microbacteriaceae</taxon>
        <taxon>Plantibacter</taxon>
    </lineage>
</organism>
<dbReference type="Pfam" id="PF24346">
    <property type="entry name" value="DUF7507"/>
    <property type="match status" value="2"/>
</dbReference>
<dbReference type="SUPFAM" id="SSF52058">
    <property type="entry name" value="L domain-like"/>
    <property type="match status" value="1"/>
</dbReference>
<keyword evidence="4" id="KW-0472">Membrane</keyword>
<keyword evidence="4" id="KW-0812">Transmembrane</keyword>
<dbReference type="InterPro" id="IPR032675">
    <property type="entry name" value="LRR_dom_sf"/>
</dbReference>
<keyword evidence="7" id="KW-1185">Reference proteome</keyword>
<dbReference type="InterPro" id="IPR047589">
    <property type="entry name" value="DUF11_rpt"/>
</dbReference>
<accession>A0A3N2BYN0</accession>
<feature type="domain" description="DUF7507" evidence="5">
    <location>
        <begin position="553"/>
        <end position="654"/>
    </location>
</feature>
<dbReference type="PROSITE" id="PS51450">
    <property type="entry name" value="LRR"/>
    <property type="match status" value="4"/>
</dbReference>
<keyword evidence="4" id="KW-1133">Transmembrane helix</keyword>
<dbReference type="InterPro" id="IPR025875">
    <property type="entry name" value="Leu-rich_rpt_4"/>
</dbReference>
<comment type="caution">
    <text evidence="6">The sequence shown here is derived from an EMBL/GenBank/DDBJ whole genome shotgun (WGS) entry which is preliminary data.</text>
</comment>
<keyword evidence="1" id="KW-0433">Leucine-rich repeat</keyword>
<evidence type="ECO:0000256" key="1">
    <source>
        <dbReference type="ARBA" id="ARBA00022614"/>
    </source>
</evidence>
<sequence length="750" mass="76185">MTSPSLVRPDPGVGAAPRRRLTLLLRSIGAVAIGAVAVGVTATPAHAADAQFADANLNSCVQQALGLPSETPVSEEQAATLTTLRCGTTVDSLDGIESLTNLESLALSRAPLSAGVEPLASLTSITSLSLTGTSNLDMSIIGGMTQLTSLNIGSAPLTDLSALATLVNLTTLGLNAVGATDLSPLSGLSGLEALSVKGNRLTTVAPLSTLTRLHSLEVATNQIADITPLASLTRLQNLNLLSNQIEDLTPLRGLTGLRTLNAQLNQVSDAGPLSTLTRLTSLALDDNRITDLTPFIPLTALEILTINDNLIEDVTPLRDLVFIETLEMSGNRISSIAPLAGLVATNYVRFDRQVITLPEIAVGAPQENPIRSIDGSAAPVTSTTAQYDAASNTWTFAAAGNNSLTWMIRDIGIGSWSPFSGRITQRSVATAGSLELAQSMALGETGTHPAPGDTVTHTYTLRSAGTATVSDISITDTTPNLSGFSFDWPAAEGVLTPGQVATATATSTLTQIDIDAMRLDSSATATGAAASSPVVSNTAPASLPIDGLNGISVAITADIASVGEPAAVGDSIGYAIIATNTGTRTLTETSVVASLPELSALLIEWPGAAGVLAPGEQVLITTEYAITAADIEVGSVTNEATASGTGPDGADVDSSASVAVELRSAIVTPGPGPDPSPEPTPTPEPTRSPAPGTVEPAPGTSSGDLAKTGVDGSTLTGLTLGAMLLFGIGAAVLAETRRRSRVTQGADRNE</sequence>
<protein>
    <submittedName>
        <fullName evidence="6">Putative repeat protein (TIGR01451 family)</fullName>
    </submittedName>
</protein>
<dbReference type="NCBIfam" id="TIGR01451">
    <property type="entry name" value="B_ant_repeat"/>
    <property type="match status" value="1"/>
</dbReference>
<evidence type="ECO:0000313" key="7">
    <source>
        <dbReference type="Proteomes" id="UP000266915"/>
    </source>
</evidence>
<dbReference type="InterPro" id="IPR055354">
    <property type="entry name" value="DUF7507"/>
</dbReference>
<feature type="region of interest" description="Disordered" evidence="3">
    <location>
        <begin position="666"/>
        <end position="708"/>
    </location>
</feature>
<evidence type="ECO:0000313" key="6">
    <source>
        <dbReference type="EMBL" id="ROR80164.1"/>
    </source>
</evidence>
<dbReference type="InterPro" id="IPR001611">
    <property type="entry name" value="Leu-rich_rpt"/>
</dbReference>